<name>A0A1E3B1Y9_ASPCR</name>
<dbReference type="VEuPathDB" id="FungiDB:SI65_09704"/>
<dbReference type="OrthoDB" id="4467879at2759"/>
<evidence type="ECO:0000313" key="2">
    <source>
        <dbReference type="Proteomes" id="UP000094569"/>
    </source>
</evidence>
<keyword evidence="2" id="KW-1185">Reference proteome</keyword>
<accession>A0A1E3B1Y9</accession>
<comment type="caution">
    <text evidence="1">The sequence shown here is derived from an EMBL/GenBank/DDBJ whole genome shotgun (WGS) entry which is preliminary data.</text>
</comment>
<proteinExistence type="predicted"/>
<organism evidence="1 2">
    <name type="scientific">Aspergillus cristatus</name>
    <name type="common">Chinese Fuzhuan brick tea-fermentation fungus</name>
    <name type="synonym">Eurotium cristatum</name>
    <dbReference type="NCBI Taxonomy" id="573508"/>
    <lineage>
        <taxon>Eukaryota</taxon>
        <taxon>Fungi</taxon>
        <taxon>Dikarya</taxon>
        <taxon>Ascomycota</taxon>
        <taxon>Pezizomycotina</taxon>
        <taxon>Eurotiomycetes</taxon>
        <taxon>Eurotiomycetidae</taxon>
        <taxon>Eurotiales</taxon>
        <taxon>Aspergillaceae</taxon>
        <taxon>Aspergillus</taxon>
        <taxon>Aspergillus subgen. Aspergillus</taxon>
    </lineage>
</organism>
<dbReference type="AlphaFoldDB" id="A0A1E3B1Y9"/>
<protein>
    <submittedName>
        <fullName evidence="1">Uncharacterized protein</fullName>
    </submittedName>
</protein>
<sequence>MASFDRMVRSIYCPYHGYSSPSLSVVTDVMDVLAMTEPQDMKFAPSTRQLEPAAKRLLTKGAPRRCRWRTATKDLSMFLSILLRMKLDKAKWGLGFHFGGFDEANPEDKNLASIMIEGTGLPVDFHPSIMDLLPNLPLRFHQLWAVLFQSAKTTNEQVPKITEAASEEIPT</sequence>
<dbReference type="EMBL" id="JXNT01000020">
    <property type="protein sequence ID" value="ODM14952.1"/>
    <property type="molecule type" value="Genomic_DNA"/>
</dbReference>
<reference evidence="1 2" key="1">
    <citation type="journal article" date="2016" name="BMC Genomics">
        <title>Comparative genomic and transcriptomic analyses of the Fuzhuan brick tea-fermentation fungus Aspergillus cristatus.</title>
        <authorList>
            <person name="Ge Y."/>
            <person name="Wang Y."/>
            <person name="Liu Y."/>
            <person name="Tan Y."/>
            <person name="Ren X."/>
            <person name="Zhang X."/>
            <person name="Hyde K.D."/>
            <person name="Liu Y."/>
            <person name="Liu Z."/>
        </authorList>
    </citation>
    <scope>NUCLEOTIDE SEQUENCE [LARGE SCALE GENOMIC DNA]</scope>
    <source>
        <strain evidence="1 2">GZAAS20.1005</strain>
    </source>
</reference>
<dbReference type="Proteomes" id="UP000094569">
    <property type="component" value="Unassembled WGS sequence"/>
</dbReference>
<evidence type="ECO:0000313" key="1">
    <source>
        <dbReference type="EMBL" id="ODM14952.1"/>
    </source>
</evidence>
<gene>
    <name evidence="1" type="ORF">SI65_09704</name>
</gene>